<dbReference type="Proteomes" id="UP000314294">
    <property type="component" value="Unassembled WGS sequence"/>
</dbReference>
<evidence type="ECO:0000313" key="3">
    <source>
        <dbReference type="Proteomes" id="UP000314294"/>
    </source>
</evidence>
<proteinExistence type="predicted"/>
<organism evidence="2 3">
    <name type="scientific">Liparis tanakae</name>
    <name type="common">Tanaka's snailfish</name>
    <dbReference type="NCBI Taxonomy" id="230148"/>
    <lineage>
        <taxon>Eukaryota</taxon>
        <taxon>Metazoa</taxon>
        <taxon>Chordata</taxon>
        <taxon>Craniata</taxon>
        <taxon>Vertebrata</taxon>
        <taxon>Euteleostomi</taxon>
        <taxon>Actinopterygii</taxon>
        <taxon>Neopterygii</taxon>
        <taxon>Teleostei</taxon>
        <taxon>Neoteleostei</taxon>
        <taxon>Acanthomorphata</taxon>
        <taxon>Eupercaria</taxon>
        <taxon>Perciformes</taxon>
        <taxon>Cottioidei</taxon>
        <taxon>Cottales</taxon>
        <taxon>Liparidae</taxon>
        <taxon>Liparis</taxon>
    </lineage>
</organism>
<keyword evidence="1" id="KW-0812">Transmembrane</keyword>
<comment type="caution">
    <text evidence="2">The sequence shown here is derived from an EMBL/GenBank/DDBJ whole genome shotgun (WGS) entry which is preliminary data.</text>
</comment>
<dbReference type="AlphaFoldDB" id="A0A4Z2ECR7"/>
<reference evidence="2 3" key="1">
    <citation type="submission" date="2019-03" db="EMBL/GenBank/DDBJ databases">
        <title>First draft genome of Liparis tanakae, snailfish: a comprehensive survey of snailfish specific genes.</title>
        <authorList>
            <person name="Kim W."/>
            <person name="Song I."/>
            <person name="Jeong J.-H."/>
            <person name="Kim D."/>
            <person name="Kim S."/>
            <person name="Ryu S."/>
            <person name="Song J.Y."/>
            <person name="Lee S.K."/>
        </authorList>
    </citation>
    <scope>NUCLEOTIDE SEQUENCE [LARGE SCALE GENOMIC DNA]</scope>
    <source>
        <tissue evidence="2">Muscle</tissue>
    </source>
</reference>
<gene>
    <name evidence="2" type="ORF">EYF80_063350</name>
</gene>
<protein>
    <submittedName>
        <fullName evidence="2">Uncharacterized protein</fullName>
    </submittedName>
</protein>
<dbReference type="EMBL" id="SRLO01010071">
    <property type="protein sequence ID" value="TNN26513.1"/>
    <property type="molecule type" value="Genomic_DNA"/>
</dbReference>
<sequence>MKFEQLFCRLSNLVDSRSQRGAAAAADQHRLSLGARSPAPDEEREMKTGGEAVVGVAACFGLWRLGAVAMLPERVCVCMCVYVCICVCVYVYVCVCVCVCVCDLSTS</sequence>
<accession>A0A4Z2ECR7</accession>
<keyword evidence="1" id="KW-0472">Membrane</keyword>
<name>A0A4Z2ECR7_9TELE</name>
<evidence type="ECO:0000256" key="1">
    <source>
        <dbReference type="SAM" id="Phobius"/>
    </source>
</evidence>
<feature type="transmembrane region" description="Helical" evidence="1">
    <location>
        <begin position="74"/>
        <end position="93"/>
    </location>
</feature>
<keyword evidence="3" id="KW-1185">Reference proteome</keyword>
<keyword evidence="1" id="KW-1133">Transmembrane helix</keyword>
<evidence type="ECO:0000313" key="2">
    <source>
        <dbReference type="EMBL" id="TNN26513.1"/>
    </source>
</evidence>